<evidence type="ECO:0000313" key="9">
    <source>
        <dbReference type="EMBL" id="GEK86520.1"/>
    </source>
</evidence>
<dbReference type="PANTHER" id="PTHR23513:SF6">
    <property type="entry name" value="MAJOR FACILITATOR SUPERFAMILY ASSOCIATED DOMAIN-CONTAINING PROTEIN"/>
    <property type="match status" value="1"/>
</dbReference>
<feature type="transmembrane region" description="Helical" evidence="7">
    <location>
        <begin position="344"/>
        <end position="361"/>
    </location>
</feature>
<dbReference type="InterPro" id="IPR011701">
    <property type="entry name" value="MFS"/>
</dbReference>
<comment type="caution">
    <text evidence="9">The sequence shown here is derived from an EMBL/GenBank/DDBJ whole genome shotgun (WGS) entry which is preliminary data.</text>
</comment>
<evidence type="ECO:0000313" key="10">
    <source>
        <dbReference type="Proteomes" id="UP000321225"/>
    </source>
</evidence>
<dbReference type="InterPro" id="IPR036259">
    <property type="entry name" value="MFS_trans_sf"/>
</dbReference>
<dbReference type="PANTHER" id="PTHR23513">
    <property type="entry name" value="INTEGRAL MEMBRANE EFFLUX PROTEIN-RELATED"/>
    <property type="match status" value="1"/>
</dbReference>
<keyword evidence="5 7" id="KW-0472">Membrane</keyword>
<feature type="region of interest" description="Disordered" evidence="6">
    <location>
        <begin position="202"/>
        <end position="243"/>
    </location>
</feature>
<gene>
    <name evidence="9" type="ORF">MAE01_16960</name>
</gene>
<dbReference type="Gene3D" id="1.20.1250.20">
    <property type="entry name" value="MFS general substrate transporter like domains"/>
    <property type="match status" value="1"/>
</dbReference>
<feature type="transmembrane region" description="Helical" evidence="7">
    <location>
        <begin position="27"/>
        <end position="45"/>
    </location>
</feature>
<dbReference type="CDD" id="cd06173">
    <property type="entry name" value="MFS_MefA_like"/>
    <property type="match status" value="1"/>
</dbReference>
<proteinExistence type="predicted"/>
<dbReference type="Proteomes" id="UP000321225">
    <property type="component" value="Unassembled WGS sequence"/>
</dbReference>
<dbReference type="SUPFAM" id="SSF103473">
    <property type="entry name" value="MFS general substrate transporter"/>
    <property type="match status" value="1"/>
</dbReference>
<name>A0A511AEC8_9MICO</name>
<keyword evidence="3 7" id="KW-0812">Transmembrane</keyword>
<feature type="compositionally biased region" description="Acidic residues" evidence="6">
    <location>
        <begin position="225"/>
        <end position="236"/>
    </location>
</feature>
<protein>
    <recommendedName>
        <fullName evidence="8">Major facilitator superfamily (MFS) profile domain-containing protein</fullName>
    </recommendedName>
</protein>
<dbReference type="GO" id="GO:0005886">
    <property type="term" value="C:plasma membrane"/>
    <property type="evidence" value="ECO:0007669"/>
    <property type="project" value="UniProtKB-SubCell"/>
</dbReference>
<dbReference type="InterPro" id="IPR020846">
    <property type="entry name" value="MFS_dom"/>
</dbReference>
<accession>A0A511AEC8</accession>
<dbReference type="GO" id="GO:0022857">
    <property type="term" value="F:transmembrane transporter activity"/>
    <property type="evidence" value="ECO:0007669"/>
    <property type="project" value="InterPro"/>
</dbReference>
<sequence length="474" mass="48150">MTTATAPHSLTRNGRYAAWLVSDTAKGLASALFGFAIPLIALFVTNEPAQAGAISAVGMTIRTVTTVFGGVLADRHRRIVMMVMGSLVGVVLSVAFTVLALTDALTFVTLLIMEILLAARTGLFDIAGESALKEIVPDDAMGRAQAANQGRDAVLQLAGGPLGGVLLAAGAWLIGAAMAVCHLIAAVTAWLLQSSAVASTAPARSENGDESARRRSVNARRADDTPDDPGFPDEAADNGQGADAAASDTGLVAAAIAVGKPNALREVREGFGWLFSRVDLRGVLFVATIVNLGFSSALTTVIYALQQQGHTPLTIGLLATGAGVAMLVGALFAPLLVSRVRAGTVIIGGLAVSAIGVFALIPFHSPLLLTLVLAGIVLFIPAVNAALMGYFMVATPTEMLGRANSASAVLGMGAMPLAPLVAGIGLSLIGREATLVVGAVICAIAVLLAVSNAALRALPAESGWAAHAGQFAIR</sequence>
<organism evidence="9 10">
    <name type="scientific">Microbacterium aerolatum</name>
    <dbReference type="NCBI Taxonomy" id="153731"/>
    <lineage>
        <taxon>Bacteria</taxon>
        <taxon>Bacillati</taxon>
        <taxon>Actinomycetota</taxon>
        <taxon>Actinomycetes</taxon>
        <taxon>Micrococcales</taxon>
        <taxon>Microbacteriaceae</taxon>
        <taxon>Microbacterium</taxon>
    </lineage>
</organism>
<feature type="transmembrane region" description="Helical" evidence="7">
    <location>
        <begin position="405"/>
        <end position="429"/>
    </location>
</feature>
<dbReference type="PROSITE" id="PS50850">
    <property type="entry name" value="MFS"/>
    <property type="match status" value="1"/>
</dbReference>
<dbReference type="Pfam" id="PF07690">
    <property type="entry name" value="MFS_1"/>
    <property type="match status" value="2"/>
</dbReference>
<feature type="transmembrane region" description="Helical" evidence="7">
    <location>
        <begin position="367"/>
        <end position="393"/>
    </location>
</feature>
<reference evidence="9 10" key="1">
    <citation type="submission" date="2019-07" db="EMBL/GenBank/DDBJ databases">
        <title>Whole genome shotgun sequence of Microbacterium aerolatum NBRC 103071.</title>
        <authorList>
            <person name="Hosoyama A."/>
            <person name="Uohara A."/>
            <person name="Ohji S."/>
            <person name="Ichikawa N."/>
        </authorList>
    </citation>
    <scope>NUCLEOTIDE SEQUENCE [LARGE SCALE GENOMIC DNA]</scope>
    <source>
        <strain evidence="9 10">NBRC 103071</strain>
    </source>
</reference>
<evidence type="ECO:0000256" key="3">
    <source>
        <dbReference type="ARBA" id="ARBA00022692"/>
    </source>
</evidence>
<evidence type="ECO:0000256" key="4">
    <source>
        <dbReference type="ARBA" id="ARBA00022989"/>
    </source>
</evidence>
<feature type="transmembrane region" description="Helical" evidence="7">
    <location>
        <begin position="165"/>
        <end position="192"/>
    </location>
</feature>
<feature type="domain" description="Major facilitator superfamily (MFS) profile" evidence="8">
    <location>
        <begin position="15"/>
        <end position="457"/>
    </location>
</feature>
<feature type="transmembrane region" description="Helical" evidence="7">
    <location>
        <begin position="283"/>
        <end position="305"/>
    </location>
</feature>
<feature type="transmembrane region" description="Helical" evidence="7">
    <location>
        <begin position="51"/>
        <end position="72"/>
    </location>
</feature>
<evidence type="ECO:0000256" key="5">
    <source>
        <dbReference type="ARBA" id="ARBA00023136"/>
    </source>
</evidence>
<dbReference type="AlphaFoldDB" id="A0A511AEC8"/>
<evidence type="ECO:0000259" key="8">
    <source>
        <dbReference type="PROSITE" id="PS50850"/>
    </source>
</evidence>
<dbReference type="RefSeq" id="WP_147039132.1">
    <property type="nucleotide sequence ID" value="NZ_BJUW01000006.1"/>
</dbReference>
<evidence type="ECO:0000256" key="1">
    <source>
        <dbReference type="ARBA" id="ARBA00004651"/>
    </source>
</evidence>
<keyword evidence="10" id="KW-1185">Reference proteome</keyword>
<evidence type="ECO:0000256" key="2">
    <source>
        <dbReference type="ARBA" id="ARBA00022475"/>
    </source>
</evidence>
<evidence type="ECO:0000256" key="6">
    <source>
        <dbReference type="SAM" id="MobiDB-lite"/>
    </source>
</evidence>
<dbReference type="OrthoDB" id="4965946at2"/>
<keyword evidence="2" id="KW-1003">Cell membrane</keyword>
<dbReference type="EMBL" id="BJUW01000006">
    <property type="protein sequence ID" value="GEK86520.1"/>
    <property type="molecule type" value="Genomic_DNA"/>
</dbReference>
<keyword evidence="4 7" id="KW-1133">Transmembrane helix</keyword>
<feature type="transmembrane region" description="Helical" evidence="7">
    <location>
        <begin position="317"/>
        <end position="337"/>
    </location>
</feature>
<feature type="transmembrane region" description="Helical" evidence="7">
    <location>
        <begin position="79"/>
        <end position="101"/>
    </location>
</feature>
<feature type="transmembrane region" description="Helical" evidence="7">
    <location>
        <begin position="435"/>
        <end position="455"/>
    </location>
</feature>
<evidence type="ECO:0000256" key="7">
    <source>
        <dbReference type="SAM" id="Phobius"/>
    </source>
</evidence>
<comment type="subcellular location">
    <subcellularLocation>
        <location evidence="1">Cell membrane</location>
        <topology evidence="1">Multi-pass membrane protein</topology>
    </subcellularLocation>
</comment>